<dbReference type="Gene3D" id="3.80.10.10">
    <property type="entry name" value="Ribonuclease Inhibitor"/>
    <property type="match status" value="1"/>
</dbReference>
<organism evidence="2 3">
    <name type="scientific">Rickenella mellea</name>
    <dbReference type="NCBI Taxonomy" id="50990"/>
    <lineage>
        <taxon>Eukaryota</taxon>
        <taxon>Fungi</taxon>
        <taxon>Dikarya</taxon>
        <taxon>Basidiomycota</taxon>
        <taxon>Agaricomycotina</taxon>
        <taxon>Agaricomycetes</taxon>
        <taxon>Hymenochaetales</taxon>
        <taxon>Rickenellaceae</taxon>
        <taxon>Rickenella</taxon>
    </lineage>
</organism>
<dbReference type="OrthoDB" id="3172239at2759"/>
<dbReference type="Gene3D" id="1.20.1280.50">
    <property type="match status" value="1"/>
</dbReference>
<proteinExistence type="predicted"/>
<dbReference type="VEuPathDB" id="FungiDB:BD410DRAFT_782802"/>
<feature type="region of interest" description="Disordered" evidence="1">
    <location>
        <begin position="1"/>
        <end position="46"/>
    </location>
</feature>
<dbReference type="EMBL" id="ML170159">
    <property type="protein sequence ID" value="TDL27665.1"/>
    <property type="molecule type" value="Genomic_DNA"/>
</dbReference>
<dbReference type="InterPro" id="IPR032675">
    <property type="entry name" value="LRR_dom_sf"/>
</dbReference>
<sequence>MAPNTRSKTAGYEARNVSKPSKGQPNESKRRTPKKGHGGSGLPKNSWTAADLPADILLLIFNDLRDRIRPCDYQLTYNFPQPADILQSWIYVTHVCQRWRQLALGYAPLWTILSDYQSVEEAETYISRSKCAPLEVFTYSGREHPPHATVHRRILCELPRTSHITVLVTDDGEIADDLTTSIWEQPTPCLRSITFARESGSPTGFAPVTILPGPHPTLRSLSLHGCYISWDSSLFRGLSSLCLDFIPPTCEPTMMEVYAILSACPNLRQLTLTWASPRDVSTTPDIPRVHLPHLHTLEIAMDPTNWAVILSFLDLPGNINFSIVCPAFRFTSPIIVVPQMLPLLPARQDGMSVLVVSIKPKRLSIGQVEDRKRRSITLASAVEQTSMQDSFRTLSDIVKSTAWSSVTGLTLRFEHCGESGDKNMWITIFQAVPKLRILIMVLEDCEANPDTGLPEALCSPPTSDVDEEFFLAPKLVSMELHNVDFSESNGLFADCFQSRFETAPLDELVLFNCKGVDKELLEKNIGALWIDREDIHWSKFTH</sequence>
<dbReference type="Proteomes" id="UP000294933">
    <property type="component" value="Unassembled WGS sequence"/>
</dbReference>
<gene>
    <name evidence="2" type="ORF">BD410DRAFT_782802</name>
</gene>
<name>A0A4Y7QJS5_9AGAM</name>
<protein>
    <submittedName>
        <fullName evidence="2">Uncharacterized protein</fullName>
    </submittedName>
</protein>
<reference evidence="2 3" key="1">
    <citation type="submission" date="2018-06" db="EMBL/GenBank/DDBJ databases">
        <title>A transcriptomic atlas of mushroom development highlights an independent origin of complex multicellularity.</title>
        <authorList>
            <consortium name="DOE Joint Genome Institute"/>
            <person name="Krizsan K."/>
            <person name="Almasi E."/>
            <person name="Merenyi Z."/>
            <person name="Sahu N."/>
            <person name="Viragh M."/>
            <person name="Koszo T."/>
            <person name="Mondo S."/>
            <person name="Kiss B."/>
            <person name="Balint B."/>
            <person name="Kues U."/>
            <person name="Barry K."/>
            <person name="Hegedus J.C."/>
            <person name="Henrissat B."/>
            <person name="Johnson J."/>
            <person name="Lipzen A."/>
            <person name="Ohm R."/>
            <person name="Nagy I."/>
            <person name="Pangilinan J."/>
            <person name="Yan J."/>
            <person name="Xiong Y."/>
            <person name="Grigoriev I.V."/>
            <person name="Hibbett D.S."/>
            <person name="Nagy L.G."/>
        </authorList>
    </citation>
    <scope>NUCLEOTIDE SEQUENCE [LARGE SCALE GENOMIC DNA]</scope>
    <source>
        <strain evidence="2 3">SZMC22713</strain>
    </source>
</reference>
<dbReference type="STRING" id="50990.A0A4Y7QJS5"/>
<evidence type="ECO:0000256" key="1">
    <source>
        <dbReference type="SAM" id="MobiDB-lite"/>
    </source>
</evidence>
<dbReference type="SUPFAM" id="SSF52047">
    <property type="entry name" value="RNI-like"/>
    <property type="match status" value="1"/>
</dbReference>
<accession>A0A4Y7QJS5</accession>
<dbReference type="AlphaFoldDB" id="A0A4Y7QJS5"/>
<evidence type="ECO:0000313" key="3">
    <source>
        <dbReference type="Proteomes" id="UP000294933"/>
    </source>
</evidence>
<keyword evidence="3" id="KW-1185">Reference proteome</keyword>
<evidence type="ECO:0000313" key="2">
    <source>
        <dbReference type="EMBL" id="TDL27665.1"/>
    </source>
</evidence>